<dbReference type="SMART" id="SM00164">
    <property type="entry name" value="TBC"/>
    <property type="match status" value="1"/>
</dbReference>
<feature type="domain" description="Rab-GAP TBC" evidence="1">
    <location>
        <begin position="52"/>
        <end position="230"/>
    </location>
</feature>
<evidence type="ECO:0000259" key="1">
    <source>
        <dbReference type="PROSITE" id="PS50086"/>
    </source>
</evidence>
<dbReference type="InterPro" id="IPR000195">
    <property type="entry name" value="Rab-GAP-TBC_dom"/>
</dbReference>
<dbReference type="Gene3D" id="1.10.472.80">
    <property type="entry name" value="Ypt/Rab-GAP domain of gyp1p, domain 3"/>
    <property type="match status" value="1"/>
</dbReference>
<evidence type="ECO:0000313" key="3">
    <source>
        <dbReference type="Proteomes" id="UP001362899"/>
    </source>
</evidence>
<dbReference type="EMBL" id="BTGC01000001">
    <property type="protein sequence ID" value="GMM49347.1"/>
    <property type="molecule type" value="Genomic_DNA"/>
</dbReference>
<proteinExistence type="predicted"/>
<reference evidence="2 3" key="1">
    <citation type="journal article" date="2023" name="Elife">
        <title>Identification of key yeast species and microbe-microbe interactions impacting larval growth of Drosophila in the wild.</title>
        <authorList>
            <person name="Mure A."/>
            <person name="Sugiura Y."/>
            <person name="Maeda R."/>
            <person name="Honda K."/>
            <person name="Sakurai N."/>
            <person name="Takahashi Y."/>
            <person name="Watada M."/>
            <person name="Katoh T."/>
            <person name="Gotoh A."/>
            <person name="Gotoh Y."/>
            <person name="Taniguchi I."/>
            <person name="Nakamura K."/>
            <person name="Hayashi T."/>
            <person name="Katayama T."/>
            <person name="Uemura T."/>
            <person name="Hattori Y."/>
        </authorList>
    </citation>
    <scope>NUCLEOTIDE SEQUENCE [LARGE SCALE GENOMIC DNA]</scope>
    <source>
        <strain evidence="2 3">SB-73</strain>
    </source>
</reference>
<accession>A0AAV5RE03</accession>
<organism evidence="2 3">
    <name type="scientific">Starmerella bacillaris</name>
    <name type="common">Yeast</name>
    <name type="synonym">Candida zemplinina</name>
    <dbReference type="NCBI Taxonomy" id="1247836"/>
    <lineage>
        <taxon>Eukaryota</taxon>
        <taxon>Fungi</taxon>
        <taxon>Dikarya</taxon>
        <taxon>Ascomycota</taxon>
        <taxon>Saccharomycotina</taxon>
        <taxon>Dipodascomycetes</taxon>
        <taxon>Dipodascales</taxon>
        <taxon>Trichomonascaceae</taxon>
        <taxon>Starmerella</taxon>
    </lineage>
</organism>
<dbReference type="PROSITE" id="PS50086">
    <property type="entry name" value="TBC_RABGAP"/>
    <property type="match status" value="1"/>
</dbReference>
<comment type="caution">
    <text evidence="2">The sequence shown here is derived from an EMBL/GenBank/DDBJ whole genome shotgun (WGS) entry which is preliminary data.</text>
</comment>
<dbReference type="SUPFAM" id="SSF47923">
    <property type="entry name" value="Ypt/Rab-GAP domain of gyp1p"/>
    <property type="match status" value="2"/>
</dbReference>
<dbReference type="Pfam" id="PF00566">
    <property type="entry name" value="RabGAP-TBC"/>
    <property type="match status" value="1"/>
</dbReference>
<keyword evidence="3" id="KW-1185">Reference proteome</keyword>
<sequence length="293" mass="33478">MFVKKLDPIQSPKFNHYIEPTVSDLPDILDAIKLALSRNDDNSLSALVNLHGLPPALRAEAWPLLLRNHPYVKMAASSKHASNMDSVSSSLESRIKKDVSRYCSTNTDIIFSTIVKCISEYDIKYSSAMVWVADFLLNGDDIFNGISIDLFTESFCNLMLIMHHEPANYSRFIGQLRSYMPELNEHFAYEGVLGIAGGDMWLQWWLQWLGIRAMPTTLLCRLWDQYFSMRVMDCSLQEVHIFNCLIIMKENTTALLELDQSEIRLYLSQVPQSIDMEAVVSEATSLRQNHKAD</sequence>
<protein>
    <recommendedName>
        <fullName evidence="1">Rab-GAP TBC domain-containing protein</fullName>
    </recommendedName>
</protein>
<name>A0AAV5RE03_STABA</name>
<evidence type="ECO:0000313" key="2">
    <source>
        <dbReference type="EMBL" id="GMM49347.1"/>
    </source>
</evidence>
<dbReference type="AlphaFoldDB" id="A0AAV5RE03"/>
<dbReference type="Proteomes" id="UP001362899">
    <property type="component" value="Unassembled WGS sequence"/>
</dbReference>
<gene>
    <name evidence="2" type="ORF">DASB73_003050</name>
</gene>
<dbReference type="InterPro" id="IPR035969">
    <property type="entry name" value="Rab-GAP_TBC_sf"/>
</dbReference>